<accession>A0AAV0GVC0</accession>
<dbReference type="EMBL" id="CAMGYJ010000002">
    <property type="protein sequence ID" value="CAI0376992.1"/>
    <property type="molecule type" value="Genomic_DNA"/>
</dbReference>
<dbReference type="Proteomes" id="UP001154282">
    <property type="component" value="Unassembled WGS sequence"/>
</dbReference>
<dbReference type="PANTHER" id="PTHR31374:SF183">
    <property type="entry name" value="SAUR-LIKE AUXIN-RESPONSIVE PROTEIN FAMILY"/>
    <property type="match status" value="1"/>
</dbReference>
<feature type="region of interest" description="Disordered" evidence="2">
    <location>
        <begin position="24"/>
        <end position="46"/>
    </location>
</feature>
<sequence>MPKSNKIRHIVRIQQMLKQWRRKARANASSSSASSSSSSPAAAAPSDVPAGHVAVCVGASCRRFVVRATHLNHPIFRRVLAQAEEEFGFANAGPLRIPCEEMEFEEILKLASRSDSIRRFLHLEEIQRCAHSCVVRRNSSNNNNGEFVGDSRPLLRG</sequence>
<proteinExistence type="inferred from homology"/>
<dbReference type="InterPro" id="IPR003676">
    <property type="entry name" value="SAUR_fam"/>
</dbReference>
<dbReference type="Pfam" id="PF02519">
    <property type="entry name" value="Auxin_inducible"/>
    <property type="match status" value="1"/>
</dbReference>
<reference evidence="3" key="1">
    <citation type="submission" date="2022-08" db="EMBL/GenBank/DDBJ databases">
        <authorList>
            <person name="Gutierrez-Valencia J."/>
        </authorList>
    </citation>
    <scope>NUCLEOTIDE SEQUENCE</scope>
</reference>
<comment type="similarity">
    <text evidence="1">Belongs to the ARG7 family.</text>
</comment>
<comment type="caution">
    <text evidence="3">The sequence shown here is derived from an EMBL/GenBank/DDBJ whole genome shotgun (WGS) entry which is preliminary data.</text>
</comment>
<organism evidence="3 4">
    <name type="scientific">Linum tenue</name>
    <dbReference type="NCBI Taxonomy" id="586396"/>
    <lineage>
        <taxon>Eukaryota</taxon>
        <taxon>Viridiplantae</taxon>
        <taxon>Streptophyta</taxon>
        <taxon>Embryophyta</taxon>
        <taxon>Tracheophyta</taxon>
        <taxon>Spermatophyta</taxon>
        <taxon>Magnoliopsida</taxon>
        <taxon>eudicotyledons</taxon>
        <taxon>Gunneridae</taxon>
        <taxon>Pentapetalae</taxon>
        <taxon>rosids</taxon>
        <taxon>fabids</taxon>
        <taxon>Malpighiales</taxon>
        <taxon>Linaceae</taxon>
        <taxon>Linum</taxon>
    </lineage>
</organism>
<keyword evidence="4" id="KW-1185">Reference proteome</keyword>
<evidence type="ECO:0000256" key="1">
    <source>
        <dbReference type="ARBA" id="ARBA00006974"/>
    </source>
</evidence>
<name>A0AAV0GVC0_9ROSI</name>
<dbReference type="GO" id="GO:0009733">
    <property type="term" value="P:response to auxin"/>
    <property type="evidence" value="ECO:0007669"/>
    <property type="project" value="InterPro"/>
</dbReference>
<feature type="compositionally biased region" description="Low complexity" evidence="2">
    <location>
        <begin position="28"/>
        <end position="46"/>
    </location>
</feature>
<evidence type="ECO:0000313" key="3">
    <source>
        <dbReference type="EMBL" id="CAI0376992.1"/>
    </source>
</evidence>
<evidence type="ECO:0000313" key="4">
    <source>
        <dbReference type="Proteomes" id="UP001154282"/>
    </source>
</evidence>
<evidence type="ECO:0000256" key="2">
    <source>
        <dbReference type="SAM" id="MobiDB-lite"/>
    </source>
</evidence>
<dbReference type="PANTHER" id="PTHR31374">
    <property type="entry name" value="AUXIN-INDUCED PROTEIN-LIKE-RELATED"/>
    <property type="match status" value="1"/>
</dbReference>
<protein>
    <submittedName>
        <fullName evidence="3">Uncharacterized protein</fullName>
    </submittedName>
</protein>
<gene>
    <name evidence="3" type="ORF">LITE_LOCUS1264</name>
</gene>
<dbReference type="AlphaFoldDB" id="A0AAV0GVC0"/>